<protein>
    <submittedName>
        <fullName evidence="2">Acetyltransferase, GNAT family</fullName>
    </submittedName>
</protein>
<accession>A0A081BSQ2</accession>
<dbReference type="AlphaFoldDB" id="A0A081BSQ2"/>
<evidence type="ECO:0000259" key="1">
    <source>
        <dbReference type="PROSITE" id="PS51186"/>
    </source>
</evidence>
<reference evidence="2" key="1">
    <citation type="journal article" date="2015" name="PeerJ">
        <title>First genomic representation of candidate bacterial phylum KSB3 points to enhanced environmental sensing as a trigger of wastewater bulking.</title>
        <authorList>
            <person name="Sekiguchi Y."/>
            <person name="Ohashi A."/>
            <person name="Parks D.H."/>
            <person name="Yamauchi T."/>
            <person name="Tyson G.W."/>
            <person name="Hugenholtz P."/>
        </authorList>
    </citation>
    <scope>NUCLEOTIDE SEQUENCE [LARGE SCALE GENOMIC DNA]</scope>
</reference>
<proteinExistence type="predicted"/>
<sequence>MEIRKAILSDIDWLAAHDHHVSAAMLTKKIHDGEIYVVAERENIGWLRYGLFWDSIPFMNLLFLLEGYRNQGIGKKLVEYWERDMVQQGYKIVFTSTQANEFAQHFYRKLGYTDIGGFIVPQEVMEIMLMKNIAP</sequence>
<name>A0A081BSQ2_9BACT</name>
<dbReference type="CDD" id="cd04301">
    <property type="entry name" value="NAT_SF"/>
    <property type="match status" value="1"/>
</dbReference>
<evidence type="ECO:0000313" key="3">
    <source>
        <dbReference type="Proteomes" id="UP000030700"/>
    </source>
</evidence>
<keyword evidence="2" id="KW-0808">Transferase</keyword>
<gene>
    <name evidence="2" type="ORF">U14_05718</name>
</gene>
<dbReference type="Pfam" id="PF00583">
    <property type="entry name" value="Acetyltransf_1"/>
    <property type="match status" value="1"/>
</dbReference>
<keyword evidence="3" id="KW-1185">Reference proteome</keyword>
<dbReference type="STRING" id="1499966.U14_05718"/>
<organism evidence="2">
    <name type="scientific">Candidatus Moduliflexus flocculans</name>
    <dbReference type="NCBI Taxonomy" id="1499966"/>
    <lineage>
        <taxon>Bacteria</taxon>
        <taxon>Candidatus Moduliflexota</taxon>
        <taxon>Candidatus Moduliflexia</taxon>
        <taxon>Candidatus Moduliflexales</taxon>
        <taxon>Candidatus Moduliflexaceae</taxon>
    </lineage>
</organism>
<evidence type="ECO:0000313" key="2">
    <source>
        <dbReference type="EMBL" id="GAK54433.1"/>
    </source>
</evidence>
<feature type="domain" description="N-acetyltransferase" evidence="1">
    <location>
        <begin position="1"/>
        <end position="130"/>
    </location>
</feature>
<dbReference type="Proteomes" id="UP000030700">
    <property type="component" value="Unassembled WGS sequence"/>
</dbReference>
<dbReference type="SUPFAM" id="SSF55729">
    <property type="entry name" value="Acyl-CoA N-acyltransferases (Nat)"/>
    <property type="match status" value="1"/>
</dbReference>
<dbReference type="InterPro" id="IPR016181">
    <property type="entry name" value="Acyl_CoA_acyltransferase"/>
</dbReference>
<dbReference type="PROSITE" id="PS51186">
    <property type="entry name" value="GNAT"/>
    <property type="match status" value="1"/>
</dbReference>
<dbReference type="Gene3D" id="3.40.630.30">
    <property type="match status" value="1"/>
</dbReference>
<dbReference type="InterPro" id="IPR000182">
    <property type="entry name" value="GNAT_dom"/>
</dbReference>
<dbReference type="HOGENOM" id="CLU_148636_0_0_0"/>
<dbReference type="GO" id="GO:0016747">
    <property type="term" value="F:acyltransferase activity, transferring groups other than amino-acyl groups"/>
    <property type="evidence" value="ECO:0007669"/>
    <property type="project" value="InterPro"/>
</dbReference>
<dbReference type="EMBL" id="DF820461">
    <property type="protein sequence ID" value="GAK54433.1"/>
    <property type="molecule type" value="Genomic_DNA"/>
</dbReference>